<dbReference type="PANTHER" id="PTHR12203">
    <property type="entry name" value="KDEL LYS-ASP-GLU-LEU CONTAINING - RELATED"/>
    <property type="match status" value="1"/>
</dbReference>
<protein>
    <recommendedName>
        <fullName evidence="1">Glycosyl transferase CAP10 domain-containing protein</fullName>
    </recommendedName>
</protein>
<name>A0A194SCL5_RHOGW</name>
<sequence>MASRLSRSLKSLSSLVPFLASNPGGDPSSSHPAGAYSAIPLSSMPSSPLDGAEKQHTYASPPPSTRRNALAHAWLWVSPILVLALASSTYLAARRTNSGVLDPYVCAPKSNWTLLRDVCAADRGAGEQKDDNYELALDRHLTQDQCDAIYPGLYLEVERAHDYWKARGGVTQKDLDEAEAQGQARAMIINNRLYVKSYSDSQQGTRTKAALALINEALITAPEAVPDIEFVIQTGDNGVPKGAPWALGRKEREEQLTLMPDYSFFSWPEPHVDSWQEVADHTLEYETHLRWEDKIDKLLWRGAFLVDIRKELWEIARKFKWGAVDDLDWGDREQVNKLLLTPEQHCDYKYLAHVEGLAYSGRLKYLTQCRSVIIAHKMRYVQHFHHLFNSDPSSPAQNLVTVPGHHFDELPAVMDALLADDARAKRIADTSYTFWRHWLSVGSVDCYWRRLFREWRDVMAFEPVVTRNLTSYNSFILMGKAHWEAY</sequence>
<dbReference type="GeneID" id="28975892"/>
<proteinExistence type="predicted"/>
<evidence type="ECO:0000259" key="1">
    <source>
        <dbReference type="SMART" id="SM00672"/>
    </source>
</evidence>
<evidence type="ECO:0000313" key="2">
    <source>
        <dbReference type="EMBL" id="KPV78190.1"/>
    </source>
</evidence>
<dbReference type="OrthoDB" id="202415at2759"/>
<dbReference type="SMART" id="SM00672">
    <property type="entry name" value="CAP10"/>
    <property type="match status" value="1"/>
</dbReference>
<dbReference type="EMBL" id="KQ474073">
    <property type="protein sequence ID" value="KPV78190.1"/>
    <property type="molecule type" value="Genomic_DNA"/>
</dbReference>
<dbReference type="PANTHER" id="PTHR12203:SF107">
    <property type="entry name" value="GLYCOSYL TRANSFERASE CAP10 DOMAIN-CONTAINING PROTEIN"/>
    <property type="match status" value="1"/>
</dbReference>
<reference evidence="2 3" key="1">
    <citation type="journal article" date="2015" name="Front. Microbiol.">
        <title>Genome sequence of the plant growth promoting endophytic yeast Rhodotorula graminis WP1.</title>
        <authorList>
            <person name="Firrincieli A."/>
            <person name="Otillar R."/>
            <person name="Salamov A."/>
            <person name="Schmutz J."/>
            <person name="Khan Z."/>
            <person name="Redman R.S."/>
            <person name="Fleck N.D."/>
            <person name="Lindquist E."/>
            <person name="Grigoriev I.V."/>
            <person name="Doty S.L."/>
        </authorList>
    </citation>
    <scope>NUCLEOTIDE SEQUENCE [LARGE SCALE GENOMIC DNA]</scope>
    <source>
        <strain evidence="2 3">WP1</strain>
    </source>
</reference>
<dbReference type="InterPro" id="IPR006598">
    <property type="entry name" value="CAP10"/>
</dbReference>
<keyword evidence="3" id="KW-1185">Reference proteome</keyword>
<gene>
    <name evidence="2" type="ORF">RHOBADRAFT_50689</name>
</gene>
<dbReference type="OMA" id="PRWIQHW"/>
<feature type="domain" description="Glycosyl transferase CAP10" evidence="1">
    <location>
        <begin position="224"/>
        <end position="462"/>
    </location>
</feature>
<dbReference type="RefSeq" id="XP_018274239.1">
    <property type="nucleotide sequence ID" value="XM_018415444.1"/>
</dbReference>
<dbReference type="Pfam" id="PF05686">
    <property type="entry name" value="Glyco_transf_90"/>
    <property type="match status" value="1"/>
</dbReference>
<organism evidence="2 3">
    <name type="scientific">Rhodotorula graminis (strain WP1)</name>
    <dbReference type="NCBI Taxonomy" id="578459"/>
    <lineage>
        <taxon>Eukaryota</taxon>
        <taxon>Fungi</taxon>
        <taxon>Dikarya</taxon>
        <taxon>Basidiomycota</taxon>
        <taxon>Pucciniomycotina</taxon>
        <taxon>Microbotryomycetes</taxon>
        <taxon>Sporidiobolales</taxon>
        <taxon>Sporidiobolaceae</taxon>
        <taxon>Rhodotorula</taxon>
    </lineage>
</organism>
<dbReference type="InterPro" id="IPR051091">
    <property type="entry name" value="O-Glucosyltr/Glycosyltrsf_90"/>
</dbReference>
<dbReference type="Proteomes" id="UP000053890">
    <property type="component" value="Unassembled WGS sequence"/>
</dbReference>
<dbReference type="AlphaFoldDB" id="A0A194SCL5"/>
<evidence type="ECO:0000313" key="3">
    <source>
        <dbReference type="Proteomes" id="UP000053890"/>
    </source>
</evidence>
<accession>A0A194SCL5</accession>